<evidence type="ECO:0000313" key="1">
    <source>
        <dbReference type="EMBL" id="CDG19987.1"/>
    </source>
</evidence>
<organism evidence="1 2">
    <name type="scientific">Xenorhabdus poinarii G6</name>
    <dbReference type="NCBI Taxonomy" id="1354304"/>
    <lineage>
        <taxon>Bacteria</taxon>
        <taxon>Pseudomonadati</taxon>
        <taxon>Pseudomonadota</taxon>
        <taxon>Gammaproteobacteria</taxon>
        <taxon>Enterobacterales</taxon>
        <taxon>Morganellaceae</taxon>
        <taxon>Xenorhabdus</taxon>
    </lineage>
</organism>
<dbReference type="HOGENOM" id="CLU_3031508_0_0_6"/>
<dbReference type="RefSeq" id="WP_231853037.1">
    <property type="nucleotide sequence ID" value="NZ_FO704551.1"/>
</dbReference>
<proteinExistence type="predicted"/>
<sequence>MAEANMAAYTYSQEAAIVSDCARTLNYWGRGGRKSHLLNNKQLAENRLQIAMQYK</sequence>
<evidence type="ECO:0000313" key="2">
    <source>
        <dbReference type="Proteomes" id="UP000032735"/>
    </source>
</evidence>
<keyword evidence="2" id="KW-1185">Reference proteome</keyword>
<gene>
    <name evidence="1" type="ORF">XPG1_0332</name>
</gene>
<reference evidence="1 2" key="1">
    <citation type="submission" date="2013-07" db="EMBL/GenBank/DDBJ databases">
        <authorList>
            <person name="Genoscope - CEA"/>
        </authorList>
    </citation>
    <scope>NUCLEOTIDE SEQUENCE [LARGE SCALE GENOMIC DNA]</scope>
    <source>
        <strain evidence="1 2">G6</strain>
    </source>
</reference>
<name>A0A068QY57_9GAMM</name>
<dbReference type="EMBL" id="FO704551">
    <property type="protein sequence ID" value="CDG19987.1"/>
    <property type="molecule type" value="Genomic_DNA"/>
</dbReference>
<dbReference type="STRING" id="1354304.XPG1_0332"/>
<dbReference type="KEGG" id="xpo:XPG1_0332"/>
<dbReference type="AlphaFoldDB" id="A0A068QY57"/>
<accession>A0A068QY57</accession>
<protein>
    <submittedName>
        <fullName evidence="1">Uncharacterized protein</fullName>
    </submittedName>
</protein>
<dbReference type="Proteomes" id="UP000032735">
    <property type="component" value="Chromosome"/>
</dbReference>